<name>A0A822XV14_NELNU</name>
<protein>
    <submittedName>
        <fullName evidence="2">Uncharacterized protein</fullName>
    </submittedName>
</protein>
<sequence>MLFFTSSATLKPRLTMASSSALLVHFSYMFIVTSVGLLAPPRISLSLVIVVSLIAVLYHGNPRDNPQLLDHHLRLNIIQWPLQRVKHNGSVLSSSNLLTSTMTIKPLYTLHVI</sequence>
<keyword evidence="1" id="KW-1133">Transmembrane helix</keyword>
<gene>
    <name evidence="2" type="ORF">HUJ06_025046</name>
</gene>
<dbReference type="Proteomes" id="UP000607653">
    <property type="component" value="Unassembled WGS sequence"/>
</dbReference>
<proteinExistence type="predicted"/>
<dbReference type="AlphaFoldDB" id="A0A822XV14"/>
<evidence type="ECO:0000313" key="2">
    <source>
        <dbReference type="EMBL" id="DAD23583.1"/>
    </source>
</evidence>
<comment type="caution">
    <text evidence="2">The sequence shown here is derived from an EMBL/GenBank/DDBJ whole genome shotgun (WGS) entry which is preliminary data.</text>
</comment>
<feature type="transmembrane region" description="Helical" evidence="1">
    <location>
        <begin position="20"/>
        <end position="37"/>
    </location>
</feature>
<dbReference type="EMBL" id="DUZY01000001">
    <property type="protein sequence ID" value="DAD23583.1"/>
    <property type="molecule type" value="Genomic_DNA"/>
</dbReference>
<feature type="transmembrane region" description="Helical" evidence="1">
    <location>
        <begin position="43"/>
        <end position="60"/>
    </location>
</feature>
<organism evidence="2 3">
    <name type="scientific">Nelumbo nucifera</name>
    <name type="common">Sacred lotus</name>
    <dbReference type="NCBI Taxonomy" id="4432"/>
    <lineage>
        <taxon>Eukaryota</taxon>
        <taxon>Viridiplantae</taxon>
        <taxon>Streptophyta</taxon>
        <taxon>Embryophyta</taxon>
        <taxon>Tracheophyta</taxon>
        <taxon>Spermatophyta</taxon>
        <taxon>Magnoliopsida</taxon>
        <taxon>Proteales</taxon>
        <taxon>Nelumbonaceae</taxon>
        <taxon>Nelumbo</taxon>
    </lineage>
</organism>
<evidence type="ECO:0000313" key="3">
    <source>
        <dbReference type="Proteomes" id="UP000607653"/>
    </source>
</evidence>
<keyword evidence="1" id="KW-0812">Transmembrane</keyword>
<evidence type="ECO:0000256" key="1">
    <source>
        <dbReference type="SAM" id="Phobius"/>
    </source>
</evidence>
<keyword evidence="3" id="KW-1185">Reference proteome</keyword>
<accession>A0A822XV14</accession>
<reference evidence="2 3" key="1">
    <citation type="journal article" date="2020" name="Mol. Biol. Evol.">
        <title>Distinct Expression and Methylation Patterns for Genes with Different Fates following a Single Whole-Genome Duplication in Flowering Plants.</title>
        <authorList>
            <person name="Shi T."/>
            <person name="Rahmani R.S."/>
            <person name="Gugger P.F."/>
            <person name="Wang M."/>
            <person name="Li H."/>
            <person name="Zhang Y."/>
            <person name="Li Z."/>
            <person name="Wang Q."/>
            <person name="Van de Peer Y."/>
            <person name="Marchal K."/>
            <person name="Chen J."/>
        </authorList>
    </citation>
    <scope>NUCLEOTIDE SEQUENCE [LARGE SCALE GENOMIC DNA]</scope>
    <source>
        <tissue evidence="2">Leaf</tissue>
    </source>
</reference>
<keyword evidence="1" id="KW-0472">Membrane</keyword>